<organism evidence="3">
    <name type="scientific">Rodentolepis nana</name>
    <name type="common">Dwarf tapeworm</name>
    <name type="synonym">Hymenolepis nana</name>
    <dbReference type="NCBI Taxonomy" id="102285"/>
    <lineage>
        <taxon>Eukaryota</taxon>
        <taxon>Metazoa</taxon>
        <taxon>Spiralia</taxon>
        <taxon>Lophotrochozoa</taxon>
        <taxon>Platyhelminthes</taxon>
        <taxon>Cestoda</taxon>
        <taxon>Eucestoda</taxon>
        <taxon>Cyclophyllidea</taxon>
        <taxon>Hymenolepididae</taxon>
        <taxon>Rodentolepis</taxon>
    </lineage>
</organism>
<reference evidence="3" key="1">
    <citation type="submission" date="2017-02" db="UniProtKB">
        <authorList>
            <consortium name="WormBaseParasite"/>
        </authorList>
    </citation>
    <scope>IDENTIFICATION</scope>
</reference>
<proteinExistence type="predicted"/>
<dbReference type="WBParaSite" id="HNAJ_0000845201-mRNA-1">
    <property type="protein sequence ID" value="HNAJ_0000845201-mRNA-1"/>
    <property type="gene ID" value="HNAJ_0000845201"/>
</dbReference>
<evidence type="ECO:0000313" key="1">
    <source>
        <dbReference type="EMBL" id="VDO04406.1"/>
    </source>
</evidence>
<protein>
    <submittedName>
        <fullName evidence="3">Secreted protein</fullName>
    </submittedName>
</protein>
<gene>
    <name evidence="1" type="ORF">HNAJ_LOCUS8448</name>
</gene>
<dbReference type="OrthoDB" id="417078at2759"/>
<dbReference type="EMBL" id="UZAE01012296">
    <property type="protein sequence ID" value="VDO04406.1"/>
    <property type="molecule type" value="Genomic_DNA"/>
</dbReference>
<accession>A0A0R3TMC0</accession>
<dbReference type="Proteomes" id="UP000278807">
    <property type="component" value="Unassembled WGS sequence"/>
</dbReference>
<reference evidence="1 2" key="2">
    <citation type="submission" date="2018-11" db="EMBL/GenBank/DDBJ databases">
        <authorList>
            <consortium name="Pathogen Informatics"/>
        </authorList>
    </citation>
    <scope>NUCLEOTIDE SEQUENCE [LARGE SCALE GENOMIC DNA]</scope>
</reference>
<dbReference type="AlphaFoldDB" id="A0A0R3TMC0"/>
<keyword evidence="2" id="KW-1185">Reference proteome</keyword>
<evidence type="ECO:0000313" key="2">
    <source>
        <dbReference type="Proteomes" id="UP000278807"/>
    </source>
</evidence>
<evidence type="ECO:0000313" key="3">
    <source>
        <dbReference type="WBParaSite" id="HNAJ_0000845201-mRNA-1"/>
    </source>
</evidence>
<name>A0A0R3TMC0_RODNA</name>
<sequence length="157" mass="17330">MGPKAKYHWLSLVVFRAGHRIRCFAKQSCPLRSLNSATVSIRGQSGMSESASVHCFFFVRALSFHCVERHRPVHASQNRCPLLSKCVSKLIAFNAKVARNPFCFGCSLFPIEFIADCESESITALVNFVSRQHNWPSANLMASISPSKADLLCPAAA</sequence>